<dbReference type="InterPro" id="IPR012946">
    <property type="entry name" value="X8"/>
</dbReference>
<organism evidence="10">
    <name type="scientific">Oryza punctata</name>
    <name type="common">Red rice</name>
    <dbReference type="NCBI Taxonomy" id="4537"/>
    <lineage>
        <taxon>Eukaryota</taxon>
        <taxon>Viridiplantae</taxon>
        <taxon>Streptophyta</taxon>
        <taxon>Embryophyta</taxon>
        <taxon>Tracheophyta</taxon>
        <taxon>Spermatophyta</taxon>
        <taxon>Magnoliopsida</taxon>
        <taxon>Liliopsida</taxon>
        <taxon>Poales</taxon>
        <taxon>Poaceae</taxon>
        <taxon>BOP clade</taxon>
        <taxon>Oryzoideae</taxon>
        <taxon>Oryzeae</taxon>
        <taxon>Oryzinae</taxon>
        <taxon>Oryza</taxon>
    </lineage>
</organism>
<proteinExistence type="predicted"/>
<evidence type="ECO:0000256" key="7">
    <source>
        <dbReference type="ARBA" id="ARBA00023180"/>
    </source>
</evidence>
<feature type="domain" description="X8" evidence="9">
    <location>
        <begin position="84"/>
        <end position="168"/>
    </location>
</feature>
<dbReference type="SMART" id="SM00768">
    <property type="entry name" value="X8"/>
    <property type="match status" value="1"/>
</dbReference>
<sequence>MMEAVVVVVALVLLMSSSLVASGVVLRFYLSVVLFLFFDVSALVHPLIPLSYLVMSKSTRHVLLSSCCSSIAEENNSRTRTKDNWCVCKSDQPQAALQKTIDYACGAGADCNSIHEQGQCFNPNTVVAHCSWAANSYFQRNRAMGATCDFTGTATLTTSDPSVSGCSFPASASAAGTSTTPTMGGTTGTMTPGTFTPGTGMGTTTGTGMGTGTTTGTGLGGLGPTGTSSMDTAAAGLHIRAGLATFCNVLLSLIAFA</sequence>
<keyword evidence="3" id="KW-0336">GPI-anchor</keyword>
<dbReference type="GO" id="GO:0005886">
    <property type="term" value="C:plasma membrane"/>
    <property type="evidence" value="ECO:0007669"/>
    <property type="project" value="UniProtKB-SubCell"/>
</dbReference>
<keyword evidence="5 8" id="KW-0472">Membrane</keyword>
<dbReference type="HOGENOM" id="CLU_031666_1_2_1"/>
<keyword evidence="4" id="KW-0732">Signal</keyword>
<accession>A0A0E0LMY7</accession>
<dbReference type="Pfam" id="PF07983">
    <property type="entry name" value="X8"/>
    <property type="match status" value="1"/>
</dbReference>
<keyword evidence="2" id="KW-1003">Cell membrane</keyword>
<dbReference type="GO" id="GO:0009506">
    <property type="term" value="C:plasmodesma"/>
    <property type="evidence" value="ECO:0007669"/>
    <property type="project" value="UniProtKB-ARBA"/>
</dbReference>
<dbReference type="EnsemblPlants" id="OPUNC07G19750.1">
    <property type="protein sequence ID" value="OPUNC07G19750.1"/>
    <property type="gene ID" value="OPUNC07G19750"/>
</dbReference>
<keyword evidence="7" id="KW-0325">Glycoprotein</keyword>
<dbReference type="FunFam" id="1.20.58.1040:FF:000001">
    <property type="entry name" value="Glucan endo-1,3-beta-glucosidase 4"/>
    <property type="match status" value="1"/>
</dbReference>
<feature type="transmembrane region" description="Helical" evidence="8">
    <location>
        <begin position="32"/>
        <end position="55"/>
    </location>
</feature>
<evidence type="ECO:0000259" key="9">
    <source>
        <dbReference type="SMART" id="SM00768"/>
    </source>
</evidence>
<name>A0A0E0LMY7_ORYPU</name>
<evidence type="ECO:0000256" key="3">
    <source>
        <dbReference type="ARBA" id="ARBA00022622"/>
    </source>
</evidence>
<reference evidence="10" key="1">
    <citation type="submission" date="2015-04" db="UniProtKB">
        <authorList>
            <consortium name="EnsemblPlants"/>
        </authorList>
    </citation>
    <scope>IDENTIFICATION</scope>
</reference>
<dbReference type="GO" id="GO:0098552">
    <property type="term" value="C:side of membrane"/>
    <property type="evidence" value="ECO:0007669"/>
    <property type="project" value="UniProtKB-KW"/>
</dbReference>
<evidence type="ECO:0000256" key="8">
    <source>
        <dbReference type="SAM" id="Phobius"/>
    </source>
</evidence>
<comment type="subcellular location">
    <subcellularLocation>
        <location evidence="1">Cell membrane</location>
        <topology evidence="1">Lipid-anchor</topology>
        <topology evidence="1">GPI-anchor</topology>
    </subcellularLocation>
</comment>
<evidence type="ECO:0000313" key="10">
    <source>
        <dbReference type="EnsemblPlants" id="OPUNC07G19750.1"/>
    </source>
</evidence>
<dbReference type="Gramene" id="OPUNC07G19750.1">
    <property type="protein sequence ID" value="OPUNC07G19750.1"/>
    <property type="gene ID" value="OPUNC07G19750"/>
</dbReference>
<evidence type="ECO:0000256" key="6">
    <source>
        <dbReference type="ARBA" id="ARBA00023157"/>
    </source>
</evidence>
<keyword evidence="8" id="KW-1133">Transmembrane helix</keyword>
<dbReference type="AlphaFoldDB" id="A0A0E0LMY7"/>
<reference evidence="10" key="2">
    <citation type="submission" date="2018-05" db="EMBL/GenBank/DDBJ databases">
        <title>OpunRS2 (Oryza punctata Reference Sequence Version 2).</title>
        <authorList>
            <person name="Zhang J."/>
            <person name="Kudrna D."/>
            <person name="Lee S."/>
            <person name="Talag J."/>
            <person name="Welchert J."/>
            <person name="Wing R.A."/>
        </authorList>
    </citation>
    <scope>NUCLEOTIDE SEQUENCE [LARGE SCALE GENOMIC DNA]</scope>
</reference>
<keyword evidence="6" id="KW-1015">Disulfide bond</keyword>
<evidence type="ECO:0000313" key="11">
    <source>
        <dbReference type="Proteomes" id="UP000026962"/>
    </source>
</evidence>
<evidence type="ECO:0000256" key="1">
    <source>
        <dbReference type="ARBA" id="ARBA00004609"/>
    </source>
</evidence>
<dbReference type="STRING" id="4537.A0A0E0LMY7"/>
<evidence type="ECO:0000256" key="4">
    <source>
        <dbReference type="ARBA" id="ARBA00022729"/>
    </source>
</evidence>
<protein>
    <recommendedName>
        <fullName evidence="9">X8 domain-containing protein</fullName>
    </recommendedName>
</protein>
<dbReference type="eggNOG" id="ENOG502RYRZ">
    <property type="taxonomic scope" value="Eukaryota"/>
</dbReference>
<keyword evidence="8" id="KW-0812">Transmembrane</keyword>
<evidence type="ECO:0000256" key="5">
    <source>
        <dbReference type="ARBA" id="ARBA00023136"/>
    </source>
</evidence>
<dbReference type="Proteomes" id="UP000026962">
    <property type="component" value="Chromosome 7"/>
</dbReference>
<dbReference type="Gene3D" id="1.20.58.1040">
    <property type="match status" value="1"/>
</dbReference>
<keyword evidence="3" id="KW-0449">Lipoprotein</keyword>
<keyword evidence="11" id="KW-1185">Reference proteome</keyword>
<dbReference type="InterPro" id="IPR044788">
    <property type="entry name" value="X8_dom_prot"/>
</dbReference>
<dbReference type="PANTHER" id="PTHR31044">
    <property type="entry name" value="BETA-1,3 GLUCANASE"/>
    <property type="match status" value="1"/>
</dbReference>
<dbReference type="PANTHER" id="PTHR31044:SF117">
    <property type="entry name" value="OS07G0600700 PROTEIN"/>
    <property type="match status" value="1"/>
</dbReference>
<evidence type="ECO:0000256" key="2">
    <source>
        <dbReference type="ARBA" id="ARBA00022475"/>
    </source>
</evidence>